<dbReference type="PANTHER" id="PTHR13355:SF11">
    <property type="entry name" value="GLUCOSAMINE 6-PHOSPHATE N-ACETYLTRANSFERASE"/>
    <property type="match status" value="1"/>
</dbReference>
<name>A0A845EYI5_9BACL</name>
<dbReference type="Gene3D" id="3.40.630.30">
    <property type="match status" value="1"/>
</dbReference>
<protein>
    <submittedName>
        <fullName evidence="2">GNAT family N-acetyltransferase</fullName>
    </submittedName>
</protein>
<dbReference type="InterPro" id="IPR039143">
    <property type="entry name" value="GNPNAT1-like"/>
</dbReference>
<dbReference type="AlphaFoldDB" id="A0A845EYI5"/>
<sequence>MQVKIVESKQELEDAFLVRHAVFVGEQQVPAELEIDDYESQAYHFVAYDNSKPTAAGRFRVINQIAKAERICVLSSYRKTGLGQLLMKSIEKHARELDLKEIKLNAQRTAVGFYEKLGYKTVSGEFIDAGIPHVTMIKTL</sequence>
<gene>
    <name evidence="2" type="ORF">GLW07_09500</name>
</gene>
<evidence type="ECO:0000313" key="2">
    <source>
        <dbReference type="EMBL" id="MYL63585.1"/>
    </source>
</evidence>
<evidence type="ECO:0000313" key="3">
    <source>
        <dbReference type="Proteomes" id="UP000447833"/>
    </source>
</evidence>
<dbReference type="GO" id="GO:0004343">
    <property type="term" value="F:glucosamine 6-phosphate N-acetyltransferase activity"/>
    <property type="evidence" value="ECO:0007669"/>
    <property type="project" value="TreeGrafter"/>
</dbReference>
<dbReference type="Pfam" id="PF13673">
    <property type="entry name" value="Acetyltransf_10"/>
    <property type="match status" value="1"/>
</dbReference>
<organism evidence="2 3">
    <name type="scientific">Guptibacillus hwajinpoensis</name>
    <dbReference type="NCBI Taxonomy" id="208199"/>
    <lineage>
        <taxon>Bacteria</taxon>
        <taxon>Bacillati</taxon>
        <taxon>Bacillota</taxon>
        <taxon>Bacilli</taxon>
        <taxon>Bacillales</taxon>
        <taxon>Guptibacillaceae</taxon>
        <taxon>Guptibacillus</taxon>
    </lineage>
</organism>
<dbReference type="PROSITE" id="PS51186">
    <property type="entry name" value="GNAT"/>
    <property type="match status" value="1"/>
</dbReference>
<dbReference type="Proteomes" id="UP000447833">
    <property type="component" value="Unassembled WGS sequence"/>
</dbReference>
<comment type="caution">
    <text evidence="2">The sequence shown here is derived from an EMBL/GenBank/DDBJ whole genome shotgun (WGS) entry which is preliminary data.</text>
</comment>
<dbReference type="InterPro" id="IPR000182">
    <property type="entry name" value="GNAT_dom"/>
</dbReference>
<accession>A0A845EYI5</accession>
<proteinExistence type="predicted"/>
<dbReference type="CDD" id="cd04301">
    <property type="entry name" value="NAT_SF"/>
    <property type="match status" value="1"/>
</dbReference>
<evidence type="ECO:0000259" key="1">
    <source>
        <dbReference type="PROSITE" id="PS51186"/>
    </source>
</evidence>
<reference evidence="2 3" key="1">
    <citation type="submission" date="2019-11" db="EMBL/GenBank/DDBJ databases">
        <title>Genome sequences of 17 halophilic strains isolated from different environments.</title>
        <authorList>
            <person name="Furrow R.E."/>
        </authorList>
    </citation>
    <scope>NUCLEOTIDE SEQUENCE [LARGE SCALE GENOMIC DNA]</scope>
    <source>
        <strain evidence="2 3">22506_14_FS</strain>
    </source>
</reference>
<dbReference type="SUPFAM" id="SSF55729">
    <property type="entry name" value="Acyl-CoA N-acyltransferases (Nat)"/>
    <property type="match status" value="1"/>
</dbReference>
<dbReference type="InterPro" id="IPR016181">
    <property type="entry name" value="Acyl_CoA_acyltransferase"/>
</dbReference>
<feature type="domain" description="N-acetyltransferase" evidence="1">
    <location>
        <begin position="3"/>
        <end position="140"/>
    </location>
</feature>
<dbReference type="EMBL" id="WMEY01000003">
    <property type="protein sequence ID" value="MYL63585.1"/>
    <property type="molecule type" value="Genomic_DNA"/>
</dbReference>
<keyword evidence="2" id="KW-0808">Transferase</keyword>
<dbReference type="RefSeq" id="WP_098443197.1">
    <property type="nucleotide sequence ID" value="NZ_WMEY01000003.1"/>
</dbReference>
<dbReference type="PANTHER" id="PTHR13355">
    <property type="entry name" value="GLUCOSAMINE 6-PHOSPHATE N-ACETYLTRANSFERASE"/>
    <property type="match status" value="1"/>
</dbReference>